<dbReference type="Gene3D" id="3.90.550.10">
    <property type="entry name" value="Spore Coat Polysaccharide Biosynthesis Protein SpsA, Chain A"/>
    <property type="match status" value="1"/>
</dbReference>
<reference evidence="2 3" key="1">
    <citation type="submission" date="2016-01" db="EMBL/GenBank/DDBJ databases">
        <title>The draft genome sequence of Aquimarina sp. RZW4-3-2.</title>
        <authorList>
            <person name="Wang Y."/>
        </authorList>
    </citation>
    <scope>NUCLEOTIDE SEQUENCE [LARGE SCALE GENOMIC DNA]</scope>
    <source>
        <strain evidence="2 3">RZW4-3-2</strain>
    </source>
</reference>
<gene>
    <name evidence="2" type="ORF">AWE51_16215</name>
</gene>
<dbReference type="RefSeq" id="WP_066308172.1">
    <property type="nucleotide sequence ID" value="NZ_CANLSS010000010.1"/>
</dbReference>
<proteinExistence type="predicted"/>
<accession>A0A163D0Q5</accession>
<keyword evidence="3" id="KW-1185">Reference proteome</keyword>
<dbReference type="PANTHER" id="PTHR10859:SF91">
    <property type="entry name" value="DOLICHYL-PHOSPHATE BETA-GLUCOSYLTRANSFERASE"/>
    <property type="match status" value="1"/>
</dbReference>
<dbReference type="InterPro" id="IPR001173">
    <property type="entry name" value="Glyco_trans_2-like"/>
</dbReference>
<dbReference type="GO" id="GO:0006487">
    <property type="term" value="P:protein N-linked glycosylation"/>
    <property type="evidence" value="ECO:0007669"/>
    <property type="project" value="TreeGrafter"/>
</dbReference>
<dbReference type="EMBL" id="LQRT01000001">
    <property type="protein sequence ID" value="KZS42908.1"/>
    <property type="molecule type" value="Genomic_DNA"/>
</dbReference>
<dbReference type="AlphaFoldDB" id="A0A163D0Q5"/>
<dbReference type="PANTHER" id="PTHR10859">
    <property type="entry name" value="GLYCOSYL TRANSFERASE"/>
    <property type="match status" value="1"/>
</dbReference>
<dbReference type="SUPFAM" id="SSF53448">
    <property type="entry name" value="Nucleotide-diphospho-sugar transferases"/>
    <property type="match status" value="1"/>
</dbReference>
<sequence length="147" mass="16622">MKTGIIISCYNEEKRLNTTLFLNFINREDKFHLCFVNNGSKDDTISLLKTIQMDNPLKVSVVDIKKNCGKAEAVRAGARYLHSRGDIIFVGFIDASLSTTVKDADELLKSLKTNYRLGMVFGSRTKKSLKEFKKMYESIISANDTNI</sequence>
<organism evidence="2 3">
    <name type="scientific">Aquimarina aggregata</name>
    <dbReference type="NCBI Taxonomy" id="1642818"/>
    <lineage>
        <taxon>Bacteria</taxon>
        <taxon>Pseudomonadati</taxon>
        <taxon>Bacteroidota</taxon>
        <taxon>Flavobacteriia</taxon>
        <taxon>Flavobacteriales</taxon>
        <taxon>Flavobacteriaceae</taxon>
        <taxon>Aquimarina</taxon>
    </lineage>
</organism>
<dbReference type="Pfam" id="PF00535">
    <property type="entry name" value="Glycos_transf_2"/>
    <property type="match status" value="1"/>
</dbReference>
<feature type="domain" description="Glycosyltransferase 2-like" evidence="1">
    <location>
        <begin position="5"/>
        <end position="135"/>
    </location>
</feature>
<name>A0A163D0Q5_9FLAO</name>
<protein>
    <recommendedName>
        <fullName evidence="1">Glycosyltransferase 2-like domain-containing protein</fullName>
    </recommendedName>
</protein>
<evidence type="ECO:0000259" key="1">
    <source>
        <dbReference type="Pfam" id="PF00535"/>
    </source>
</evidence>
<dbReference type="STRING" id="1642818.AWE51_16215"/>
<dbReference type="InterPro" id="IPR029044">
    <property type="entry name" value="Nucleotide-diphossugar_trans"/>
</dbReference>
<comment type="caution">
    <text evidence="2">The sequence shown here is derived from an EMBL/GenBank/DDBJ whole genome shotgun (WGS) entry which is preliminary data.</text>
</comment>
<dbReference type="OrthoDB" id="1134820at2"/>
<evidence type="ECO:0000313" key="2">
    <source>
        <dbReference type="EMBL" id="KZS42908.1"/>
    </source>
</evidence>
<dbReference type="Proteomes" id="UP000076715">
    <property type="component" value="Unassembled WGS sequence"/>
</dbReference>
<evidence type="ECO:0000313" key="3">
    <source>
        <dbReference type="Proteomes" id="UP000076715"/>
    </source>
</evidence>